<evidence type="ECO:0000259" key="1">
    <source>
        <dbReference type="PROSITE" id="PS50021"/>
    </source>
</evidence>
<sequence length="242" mass="27166">MRLQCRASQVNLGEKLPPRGDLLVGLTDGRILMQLCVELCGASFRIPEVSSNRYRWMENINQVLAFLQRQFGADLSDVGAGDIVGNKIQPTLRVLWCLILAQYAYAPDESPETPQARSEKEIRSAVLRWCREECRKFDVDVQNLGAPWKKGLAFAALLMSHLANDELQSLLQKIDLDSSADVLNTVFQLAEEKFGTPRLLDAEDFELSRFDEKSILAYLISLKQSIEGRSASRNDSSLEISS</sequence>
<evidence type="ECO:0000313" key="2">
    <source>
        <dbReference type="Proteomes" id="UP000694867"/>
    </source>
</evidence>
<proteinExistence type="predicted"/>
<dbReference type="Proteomes" id="UP000694867">
    <property type="component" value="Unplaced"/>
</dbReference>
<accession>A0AAJ6VWT9</accession>
<dbReference type="RefSeq" id="XP_003741402.1">
    <property type="nucleotide sequence ID" value="XM_003741354.1"/>
</dbReference>
<reference evidence="3" key="1">
    <citation type="submission" date="2025-08" db="UniProtKB">
        <authorList>
            <consortium name="RefSeq"/>
        </authorList>
    </citation>
    <scope>IDENTIFICATION</scope>
</reference>
<dbReference type="Gene3D" id="1.10.418.10">
    <property type="entry name" value="Calponin-like domain"/>
    <property type="match status" value="2"/>
</dbReference>
<dbReference type="InterPro" id="IPR001715">
    <property type="entry name" value="CH_dom"/>
</dbReference>
<gene>
    <name evidence="3" type="primary">LOC100897481</name>
</gene>
<dbReference type="KEGG" id="goe:100897481"/>
<dbReference type="PROSITE" id="PS50021">
    <property type="entry name" value="CH"/>
    <property type="match status" value="2"/>
</dbReference>
<feature type="domain" description="Calponin-homology (CH)" evidence="1">
    <location>
        <begin position="120"/>
        <end position="227"/>
    </location>
</feature>
<keyword evidence="2" id="KW-1185">Reference proteome</keyword>
<evidence type="ECO:0000313" key="3">
    <source>
        <dbReference type="RefSeq" id="XP_003741402.1"/>
    </source>
</evidence>
<dbReference type="GeneID" id="100897481"/>
<name>A0AAJ6VWT9_9ACAR</name>
<dbReference type="Pfam" id="PF00307">
    <property type="entry name" value="CH"/>
    <property type="match status" value="2"/>
</dbReference>
<organism evidence="2 3">
    <name type="scientific">Galendromus occidentalis</name>
    <name type="common">western predatory mite</name>
    <dbReference type="NCBI Taxonomy" id="34638"/>
    <lineage>
        <taxon>Eukaryota</taxon>
        <taxon>Metazoa</taxon>
        <taxon>Ecdysozoa</taxon>
        <taxon>Arthropoda</taxon>
        <taxon>Chelicerata</taxon>
        <taxon>Arachnida</taxon>
        <taxon>Acari</taxon>
        <taxon>Parasitiformes</taxon>
        <taxon>Mesostigmata</taxon>
        <taxon>Gamasina</taxon>
        <taxon>Phytoseioidea</taxon>
        <taxon>Phytoseiidae</taxon>
        <taxon>Typhlodrominae</taxon>
        <taxon>Galendromus</taxon>
    </lineage>
</organism>
<protein>
    <submittedName>
        <fullName evidence="3">Spectrin beta chain</fullName>
    </submittedName>
</protein>
<dbReference type="PANTHER" id="PTHR11915">
    <property type="entry name" value="SPECTRIN/FILAMIN RELATED CYTOSKELETAL PROTEIN"/>
    <property type="match status" value="1"/>
</dbReference>
<dbReference type="AlphaFoldDB" id="A0AAJ6VWT9"/>
<dbReference type="InterPro" id="IPR036872">
    <property type="entry name" value="CH_dom_sf"/>
</dbReference>
<dbReference type="SMART" id="SM00033">
    <property type="entry name" value="CH"/>
    <property type="match status" value="1"/>
</dbReference>
<feature type="domain" description="Calponin-homology (CH)" evidence="1">
    <location>
        <begin position="1"/>
        <end position="103"/>
    </location>
</feature>
<dbReference type="SUPFAM" id="SSF47576">
    <property type="entry name" value="Calponin-homology domain, CH-domain"/>
    <property type="match status" value="1"/>
</dbReference>